<proteinExistence type="predicted"/>
<sequence>VPPGIYRKGPKKKKKSIFHDEEVEKELHQLAVNLTQKSSFYTSLRNFQQKTLMNFTPEDFDRGLYFSTFTFNNYQKKMSFSFSPWRKKRKCPVSGCNGKHFYQRVSHLTSSFLAEKKIAKKRMGRNLEGANDLFNQAISDIQKKHDCHRNWHIHMLSTNFLPVKYNHEVCGLVDIKQLSHLKISNKPIKSAEGVVVYLTKYLAKSFSMRANLEQAKKSGLLSGMKIYKFFQASYGNHKEIRAKISASDFSLALSSEEAMA</sequence>
<keyword evidence="2" id="KW-1185">Reference proteome</keyword>
<dbReference type="OrthoDB" id="2443973at2759"/>
<protein>
    <submittedName>
        <fullName evidence="1">2392_t:CDS:1</fullName>
    </submittedName>
</protein>
<comment type="caution">
    <text evidence="1">The sequence shown here is derived from an EMBL/GenBank/DDBJ whole genome shotgun (WGS) entry which is preliminary data.</text>
</comment>
<evidence type="ECO:0000313" key="2">
    <source>
        <dbReference type="Proteomes" id="UP000789508"/>
    </source>
</evidence>
<reference evidence="1" key="1">
    <citation type="submission" date="2021-06" db="EMBL/GenBank/DDBJ databases">
        <authorList>
            <person name="Kallberg Y."/>
            <person name="Tangrot J."/>
            <person name="Rosling A."/>
        </authorList>
    </citation>
    <scope>NUCLEOTIDE SEQUENCE</scope>
    <source>
        <strain evidence="1">FL130A</strain>
    </source>
</reference>
<accession>A0A9N9NB35</accession>
<evidence type="ECO:0000313" key="1">
    <source>
        <dbReference type="EMBL" id="CAG8717588.1"/>
    </source>
</evidence>
<organism evidence="1 2">
    <name type="scientific">Ambispora leptoticha</name>
    <dbReference type="NCBI Taxonomy" id="144679"/>
    <lineage>
        <taxon>Eukaryota</taxon>
        <taxon>Fungi</taxon>
        <taxon>Fungi incertae sedis</taxon>
        <taxon>Mucoromycota</taxon>
        <taxon>Glomeromycotina</taxon>
        <taxon>Glomeromycetes</taxon>
        <taxon>Archaeosporales</taxon>
        <taxon>Ambisporaceae</taxon>
        <taxon>Ambispora</taxon>
    </lineage>
</organism>
<gene>
    <name evidence="1" type="ORF">ALEPTO_LOCUS12136</name>
</gene>
<name>A0A9N9NB35_9GLOM</name>
<dbReference type="Proteomes" id="UP000789508">
    <property type="component" value="Unassembled WGS sequence"/>
</dbReference>
<feature type="non-terminal residue" evidence="1">
    <location>
        <position position="1"/>
    </location>
</feature>
<dbReference type="EMBL" id="CAJVPS010024895">
    <property type="protein sequence ID" value="CAG8717588.1"/>
    <property type="molecule type" value="Genomic_DNA"/>
</dbReference>
<feature type="non-terminal residue" evidence="1">
    <location>
        <position position="260"/>
    </location>
</feature>
<dbReference type="AlphaFoldDB" id="A0A9N9NB35"/>